<evidence type="ECO:0008006" key="10">
    <source>
        <dbReference type="Google" id="ProtNLM"/>
    </source>
</evidence>
<proteinExistence type="inferred from homology"/>
<dbReference type="InParanoid" id="A0A024G160"/>
<dbReference type="GO" id="GO:0001046">
    <property type="term" value="F:core promoter sequence-specific DNA binding"/>
    <property type="evidence" value="ECO:0007669"/>
    <property type="project" value="TreeGrafter"/>
</dbReference>
<dbReference type="GO" id="GO:0042795">
    <property type="term" value="P:snRNA transcription by RNA polymerase II"/>
    <property type="evidence" value="ECO:0007669"/>
    <property type="project" value="TreeGrafter"/>
</dbReference>
<evidence type="ECO:0000256" key="4">
    <source>
        <dbReference type="ARBA" id="ARBA00023125"/>
    </source>
</evidence>
<dbReference type="Proteomes" id="UP000053237">
    <property type="component" value="Unassembled WGS sequence"/>
</dbReference>
<dbReference type="GO" id="GO:0019185">
    <property type="term" value="C:snRNA-activating protein complex"/>
    <property type="evidence" value="ECO:0007669"/>
    <property type="project" value="TreeGrafter"/>
</dbReference>
<dbReference type="GO" id="GO:0042796">
    <property type="term" value="P:snRNA transcription by RNA polymerase III"/>
    <property type="evidence" value="ECO:0007669"/>
    <property type="project" value="TreeGrafter"/>
</dbReference>
<dbReference type="EMBL" id="CAIX01000010">
    <property type="protein sequence ID" value="CCI40592.1"/>
    <property type="molecule type" value="Genomic_DNA"/>
</dbReference>
<comment type="subcellular location">
    <subcellularLocation>
        <location evidence="1">Nucleus</location>
    </subcellularLocation>
</comment>
<keyword evidence="5" id="KW-0804">Transcription</keyword>
<comment type="caution">
    <text evidence="8">The sequence shown here is derived from an EMBL/GenBank/DDBJ whole genome shotgun (WGS) entry which is preliminary data.</text>
</comment>
<evidence type="ECO:0000256" key="6">
    <source>
        <dbReference type="ARBA" id="ARBA00023242"/>
    </source>
</evidence>
<dbReference type="OrthoDB" id="46583at2759"/>
<keyword evidence="3" id="KW-0805">Transcription regulation</keyword>
<dbReference type="Pfam" id="PF12251">
    <property type="entry name" value="SNAPC3"/>
    <property type="match status" value="1"/>
</dbReference>
<dbReference type="PANTHER" id="PTHR13421:SF16">
    <property type="entry name" value="SNRNA-ACTIVATING PROTEIN COMPLEX SUBUNIT 3"/>
    <property type="match status" value="1"/>
</dbReference>
<keyword evidence="4" id="KW-0238">DNA-binding</keyword>
<evidence type="ECO:0000313" key="9">
    <source>
        <dbReference type="Proteomes" id="UP000053237"/>
    </source>
</evidence>
<keyword evidence="9" id="KW-1185">Reference proteome</keyword>
<dbReference type="GO" id="GO:0003681">
    <property type="term" value="F:bent DNA binding"/>
    <property type="evidence" value="ECO:0007669"/>
    <property type="project" value="TreeGrafter"/>
</dbReference>
<comment type="similarity">
    <text evidence="2">Belongs to the SNAPC3/SRD2 family.</text>
</comment>
<dbReference type="AlphaFoldDB" id="A0A024G160"/>
<keyword evidence="6" id="KW-0539">Nucleus</keyword>
<evidence type="ECO:0000256" key="5">
    <source>
        <dbReference type="ARBA" id="ARBA00023163"/>
    </source>
</evidence>
<dbReference type="InterPro" id="IPR022042">
    <property type="entry name" value="snRNA-activating_su3"/>
</dbReference>
<evidence type="ECO:0000256" key="1">
    <source>
        <dbReference type="ARBA" id="ARBA00004123"/>
    </source>
</evidence>
<evidence type="ECO:0000313" key="8">
    <source>
        <dbReference type="EMBL" id="CCI40592.1"/>
    </source>
</evidence>
<gene>
    <name evidence="8" type="ORF">BN9_013760</name>
</gene>
<evidence type="ECO:0000256" key="7">
    <source>
        <dbReference type="SAM" id="MobiDB-lite"/>
    </source>
</evidence>
<reference evidence="8 9" key="1">
    <citation type="submission" date="2012-05" db="EMBL/GenBank/DDBJ databases">
        <title>Recombination and specialization in a pathogen metapopulation.</title>
        <authorList>
            <person name="Gardiner A."/>
            <person name="Kemen E."/>
            <person name="Schultz-Larsen T."/>
            <person name="MacLean D."/>
            <person name="Van Oosterhout C."/>
            <person name="Jones J.D.G."/>
        </authorList>
    </citation>
    <scope>NUCLEOTIDE SEQUENCE [LARGE SCALE GENOMIC DNA]</scope>
    <source>
        <strain evidence="8 9">Ac Nc2</strain>
    </source>
</reference>
<sequence length="465" mass="54627">MNSQFAKLFPFVEIEHRTDTDLLKPNESQQLEIDIATDDIQLPPIERAVDNTIHDAMHQWNEYKSAQTEEPLSYMERIKLYRSIARCVFNRDMSLSSSDEEKPRASPSRPTVDAENPTEGLKTCIPQTKMKKRLSRRNIRKMERYQRIFSSLNDIYRLREERMPSPRLRAFLQTYPPKTRVLQQKRSSANTITAGSFFFARPDEEVKVESSTRAASVATLTRKLHAKCMSEHTHENRKDNGEMIIWMDVLHPSKEPNKTQSFLVLGSQSLTSLIDRISCSMDQRFIKHKCTSKMLYFGKTFYVDFRSRSESNHVDYSLPIRNWIDRRTSRESRFGHSDRETGNAPRSMDHTRFNELSLQHNLEGVFIHQGECEHLVLLRDVRMLHEYDTNALSSFPMRLRNHLPRPLRNCLICKQFAAKFVCYQDRLATSEPMFFCDHCFKSAHCNPDTEDLLYTDFEYLPFIQE</sequence>
<dbReference type="STRING" id="65357.A0A024G160"/>
<dbReference type="GO" id="GO:0000978">
    <property type="term" value="F:RNA polymerase II cis-regulatory region sequence-specific DNA binding"/>
    <property type="evidence" value="ECO:0007669"/>
    <property type="project" value="TreeGrafter"/>
</dbReference>
<dbReference type="GO" id="GO:0001006">
    <property type="term" value="F:RNA polymerase III type 3 promoter sequence-specific DNA binding"/>
    <property type="evidence" value="ECO:0007669"/>
    <property type="project" value="TreeGrafter"/>
</dbReference>
<organism evidence="8 9">
    <name type="scientific">Albugo candida</name>
    <dbReference type="NCBI Taxonomy" id="65357"/>
    <lineage>
        <taxon>Eukaryota</taxon>
        <taxon>Sar</taxon>
        <taxon>Stramenopiles</taxon>
        <taxon>Oomycota</taxon>
        <taxon>Peronosporomycetes</taxon>
        <taxon>Albuginales</taxon>
        <taxon>Albuginaceae</taxon>
        <taxon>Albugo</taxon>
    </lineage>
</organism>
<protein>
    <recommendedName>
        <fullName evidence="10">snRNA-activating protein complex subunit 3</fullName>
    </recommendedName>
</protein>
<feature type="region of interest" description="Disordered" evidence="7">
    <location>
        <begin position="95"/>
        <end position="120"/>
    </location>
</feature>
<evidence type="ECO:0000256" key="2">
    <source>
        <dbReference type="ARBA" id="ARBA00010410"/>
    </source>
</evidence>
<dbReference type="GO" id="GO:0005634">
    <property type="term" value="C:nucleus"/>
    <property type="evidence" value="ECO:0007669"/>
    <property type="project" value="UniProtKB-SubCell"/>
</dbReference>
<name>A0A024G160_9STRA</name>
<accession>A0A024G160</accession>
<evidence type="ECO:0000256" key="3">
    <source>
        <dbReference type="ARBA" id="ARBA00023015"/>
    </source>
</evidence>
<dbReference type="PANTHER" id="PTHR13421">
    <property type="entry name" value="SNRNA-ACTIVATING PROTEIN COMPLEX SUBUNIT 3"/>
    <property type="match status" value="1"/>
</dbReference>